<feature type="domain" description="Smf/DprA SLOG" evidence="2">
    <location>
        <begin position="80"/>
        <end position="288"/>
    </location>
</feature>
<sequence>MNDRDSLILARLIWLRTPGVGPAKLAELQRIGHLAELLAMSEQGFQQLGLSAAAINWLKRPNEHQIAADLTWLQQPGHALIWPDELDYPRLLSEALDPAPPLFVAGSPDCLHWPTIAVVGARRASAGGIENARWFATELSRAGYTVVSGLAYGVDAEAHRACLQAGGPTVAVLGTGVDVPYPLGNTPLAQDIQRQGVLLSEFPLGTSPRPEHFPRRNRVISGLCRATLVVEAGLKSGSLITARLAAEQNREVFAIPGSIHNEHARGCHRLLRDGACLVESPAEIIELLGGLLARMGHGALPPQPVRPALLSEAEHQLADAMGFDPVDFDTLQRRTGLTTQAISTMLAALVLKDRVADLGGGRYTWLARSDVGS</sequence>
<proteinExistence type="inferred from homology"/>
<evidence type="ECO:0000313" key="5">
    <source>
        <dbReference type="Proteomes" id="UP000241074"/>
    </source>
</evidence>
<dbReference type="InterPro" id="IPR041614">
    <property type="entry name" value="DprA_WH"/>
</dbReference>
<evidence type="ECO:0000256" key="1">
    <source>
        <dbReference type="ARBA" id="ARBA00006525"/>
    </source>
</evidence>
<dbReference type="PANTHER" id="PTHR43022:SF1">
    <property type="entry name" value="PROTEIN SMF"/>
    <property type="match status" value="1"/>
</dbReference>
<evidence type="ECO:0000313" key="4">
    <source>
        <dbReference type="EMBL" id="AVQ00211.1"/>
    </source>
</evidence>
<dbReference type="Pfam" id="PF02481">
    <property type="entry name" value="DNA_processg_A"/>
    <property type="match status" value="1"/>
</dbReference>
<dbReference type="PANTHER" id="PTHR43022">
    <property type="entry name" value="PROTEIN SMF"/>
    <property type="match status" value="1"/>
</dbReference>
<dbReference type="InterPro" id="IPR036388">
    <property type="entry name" value="WH-like_DNA-bd_sf"/>
</dbReference>
<protein>
    <submittedName>
        <fullName evidence="4">DNA-protecting protein DprA</fullName>
    </submittedName>
</protein>
<keyword evidence="5" id="KW-1185">Reference proteome</keyword>
<reference evidence="4 5" key="1">
    <citation type="submission" date="2018-03" db="EMBL/GenBank/DDBJ databases">
        <title>Ahniella affigens gen. nov., sp. nov., a gammaproteobacterium isolated from sandy soil near a stream.</title>
        <authorList>
            <person name="Ko Y."/>
            <person name="Kim J.-H."/>
        </authorList>
    </citation>
    <scope>NUCLEOTIDE SEQUENCE [LARGE SCALE GENOMIC DNA]</scope>
    <source>
        <strain evidence="4 5">D13</strain>
    </source>
</reference>
<gene>
    <name evidence="4" type="primary">dprA</name>
    <name evidence="4" type="ORF">C7S18_20560</name>
</gene>
<dbReference type="InterPro" id="IPR003488">
    <property type="entry name" value="DprA"/>
</dbReference>
<dbReference type="Gene3D" id="3.40.50.450">
    <property type="match status" value="1"/>
</dbReference>
<feature type="domain" description="DprA winged helix" evidence="3">
    <location>
        <begin position="302"/>
        <end position="361"/>
    </location>
</feature>
<dbReference type="OrthoDB" id="9785707at2"/>
<dbReference type="EMBL" id="CP027860">
    <property type="protein sequence ID" value="AVQ00211.1"/>
    <property type="molecule type" value="Genomic_DNA"/>
</dbReference>
<dbReference type="KEGG" id="xba:C7S18_20560"/>
<dbReference type="NCBIfam" id="TIGR00732">
    <property type="entry name" value="dprA"/>
    <property type="match status" value="1"/>
</dbReference>
<evidence type="ECO:0000259" key="3">
    <source>
        <dbReference type="Pfam" id="PF17782"/>
    </source>
</evidence>
<name>A0A2P1PZF1_9GAMM</name>
<dbReference type="SUPFAM" id="SSF102405">
    <property type="entry name" value="MCP/YpsA-like"/>
    <property type="match status" value="1"/>
</dbReference>
<dbReference type="InterPro" id="IPR057666">
    <property type="entry name" value="DrpA_SLOG"/>
</dbReference>
<dbReference type="AlphaFoldDB" id="A0A2P1PZF1"/>
<dbReference type="Pfam" id="PF17782">
    <property type="entry name" value="WHD_DprA"/>
    <property type="match status" value="1"/>
</dbReference>
<dbReference type="Gene3D" id="1.10.10.10">
    <property type="entry name" value="Winged helix-like DNA-binding domain superfamily/Winged helix DNA-binding domain"/>
    <property type="match status" value="1"/>
</dbReference>
<dbReference type="Proteomes" id="UP000241074">
    <property type="component" value="Chromosome"/>
</dbReference>
<accession>A0A2P1PZF1</accession>
<reference evidence="4 5" key="2">
    <citation type="submission" date="2018-03" db="EMBL/GenBank/DDBJ databases">
        <authorList>
            <person name="Keele B.F."/>
        </authorList>
    </citation>
    <scope>NUCLEOTIDE SEQUENCE [LARGE SCALE GENOMIC DNA]</scope>
    <source>
        <strain evidence="4 5">D13</strain>
    </source>
</reference>
<comment type="similarity">
    <text evidence="1">Belongs to the DprA/Smf family.</text>
</comment>
<organism evidence="4 5">
    <name type="scientific">Ahniella affigens</name>
    <dbReference type="NCBI Taxonomy" id="2021234"/>
    <lineage>
        <taxon>Bacteria</taxon>
        <taxon>Pseudomonadati</taxon>
        <taxon>Pseudomonadota</taxon>
        <taxon>Gammaproteobacteria</taxon>
        <taxon>Lysobacterales</taxon>
        <taxon>Rhodanobacteraceae</taxon>
        <taxon>Ahniella</taxon>
    </lineage>
</organism>
<dbReference type="GO" id="GO:0009294">
    <property type="term" value="P:DNA-mediated transformation"/>
    <property type="evidence" value="ECO:0007669"/>
    <property type="project" value="InterPro"/>
</dbReference>
<evidence type="ECO:0000259" key="2">
    <source>
        <dbReference type="Pfam" id="PF02481"/>
    </source>
</evidence>